<dbReference type="Gene3D" id="2.40.370.10">
    <property type="entry name" value="AttH-like domain"/>
    <property type="match status" value="2"/>
</dbReference>
<dbReference type="AlphaFoldDB" id="R8AY42"/>
<dbReference type="eggNOG" id="COG5621">
    <property type="taxonomic scope" value="Bacteria"/>
</dbReference>
<dbReference type="SUPFAM" id="SSF159245">
    <property type="entry name" value="AttH-like"/>
    <property type="match status" value="1"/>
</dbReference>
<sequence length="351" mass="39159">MALVLGLTACSETPESAGFAGLAEQVDEDVFAQPAPGHRLRFPEDFGPHPRHRIEWWYLTANLTTEQGEPLGLQWTQFRQALEARDPGEPEPEPDSWPLDAAWMAHAAVSFQGQHWFSEKLARGGIGQAGATAEPFEVWLDDWHMRVEGDGRWRLQVSGDGWSYDLRVTIEGEPVAHGDDGFSPKSASGEGSMYFSLVDLAIEGEVTLDGETFGVSGQGWFDREWSSQFLKAGQQGWDWFALHLESGDKLMMFRLREAGGDFLSGTWVTPEREVIPLGADTMTLEVVEHRDTAEGNIPAQWHIRIPGRQADFNVMAPQGQYWNDGLFPYWESPVSVTGSHQGEGYMELTGY</sequence>
<name>R8AY42_9GAMM</name>
<feature type="domain" description="AttH" evidence="1">
    <location>
        <begin position="54"/>
        <end position="227"/>
    </location>
</feature>
<dbReference type="Pfam" id="PF17186">
    <property type="entry name" value="Lipocalin_9"/>
    <property type="match status" value="1"/>
</dbReference>
<dbReference type="OrthoDB" id="9770826at2"/>
<protein>
    <recommendedName>
        <fullName evidence="1">AttH domain-containing protein</fullName>
    </recommendedName>
</protein>
<dbReference type="HOGENOM" id="CLU_040626_0_0_6"/>
<dbReference type="PANTHER" id="PTHR38591:SF1">
    <property type="entry name" value="BLL1000 PROTEIN"/>
    <property type="match status" value="1"/>
</dbReference>
<evidence type="ECO:0000313" key="2">
    <source>
        <dbReference type="EMBL" id="EON91253.1"/>
    </source>
</evidence>
<keyword evidence="3" id="KW-1185">Reference proteome</keyword>
<proteinExistence type="predicted"/>
<dbReference type="PANTHER" id="PTHR38591">
    <property type="entry name" value="HYDROLASE"/>
    <property type="match status" value="1"/>
</dbReference>
<dbReference type="RefSeq" id="WP_012139054.1">
    <property type="nucleotide sequence ID" value="NZ_KE007327.1"/>
</dbReference>
<dbReference type="InterPro" id="IPR023374">
    <property type="entry name" value="AttH-like_dom_sf"/>
</dbReference>
<evidence type="ECO:0000259" key="1">
    <source>
        <dbReference type="Pfam" id="PF07143"/>
    </source>
</evidence>
<dbReference type="InterPro" id="IPR010791">
    <property type="entry name" value="AttH_dom"/>
</dbReference>
<evidence type="ECO:0000313" key="3">
    <source>
        <dbReference type="Proteomes" id="UP000016540"/>
    </source>
</evidence>
<dbReference type="Pfam" id="PF07143">
    <property type="entry name" value="CrtC"/>
    <property type="match status" value="1"/>
</dbReference>
<organism evidence="2 3">
    <name type="scientific">Marinobacter lipolyticus SM19</name>
    <dbReference type="NCBI Taxonomy" id="1318628"/>
    <lineage>
        <taxon>Bacteria</taxon>
        <taxon>Pseudomonadati</taxon>
        <taxon>Pseudomonadota</taxon>
        <taxon>Gammaproteobacteria</taxon>
        <taxon>Pseudomonadales</taxon>
        <taxon>Marinobacteraceae</taxon>
        <taxon>Marinobacter</taxon>
    </lineage>
</organism>
<dbReference type="Proteomes" id="UP000016540">
    <property type="component" value="Unassembled WGS sequence"/>
</dbReference>
<reference evidence="2 3" key="1">
    <citation type="journal article" date="2013" name="Genome Announc.">
        <title>Draft Genome Sequence of the Moderately Halophilic Bacterium Marinobacter lipolyticus Strain SM19.</title>
        <authorList>
            <person name="Papke R.T."/>
            <person name="de la Haba R.R."/>
            <person name="Infante-Dominguez C."/>
            <person name="Perez D."/>
            <person name="Sanchez-Porro C."/>
            <person name="Lapierre P."/>
            <person name="Ventosa A."/>
        </authorList>
    </citation>
    <scope>NUCLEOTIDE SEQUENCE [LARGE SCALE GENOMIC DNA]</scope>
    <source>
        <strain evidence="2 3">SM19</strain>
    </source>
</reference>
<comment type="caution">
    <text evidence="2">The sequence shown here is derived from an EMBL/GenBank/DDBJ whole genome shotgun (WGS) entry which is preliminary data.</text>
</comment>
<accession>R8AY42</accession>
<dbReference type="STRING" id="1318628.MARLIPOL_14570"/>
<dbReference type="PATRIC" id="fig|1318628.3.peg.2910"/>
<dbReference type="EMBL" id="ASAD01000017">
    <property type="protein sequence ID" value="EON91253.1"/>
    <property type="molecule type" value="Genomic_DNA"/>
</dbReference>
<gene>
    <name evidence="2" type="ORF">MARLIPOL_14570</name>
</gene>